<keyword evidence="3" id="KW-0804">Transcription</keyword>
<evidence type="ECO:0000256" key="2">
    <source>
        <dbReference type="ARBA" id="ARBA00023125"/>
    </source>
</evidence>
<protein>
    <submittedName>
        <fullName evidence="6">IclR family transcriptional regulator</fullName>
    </submittedName>
</protein>
<dbReference type="InterPro" id="IPR014757">
    <property type="entry name" value="Tscrpt_reg_IclR_C"/>
</dbReference>
<keyword evidence="7" id="KW-1185">Reference proteome</keyword>
<name>A0ABY2Z5H5_9GAMM</name>
<organism evidence="6 7">
    <name type="scientific">Pantoea anthophila</name>
    <dbReference type="NCBI Taxonomy" id="470931"/>
    <lineage>
        <taxon>Bacteria</taxon>
        <taxon>Pseudomonadati</taxon>
        <taxon>Pseudomonadota</taxon>
        <taxon>Gammaproteobacteria</taxon>
        <taxon>Enterobacterales</taxon>
        <taxon>Erwiniaceae</taxon>
        <taxon>Pantoea</taxon>
    </lineage>
</organism>
<evidence type="ECO:0000259" key="5">
    <source>
        <dbReference type="PROSITE" id="PS51078"/>
    </source>
</evidence>
<sequence>MVTDKKGNDKSSGVQVITRAANILNILGAESDGLSLGKIATAANLPRSTVQRLVGALESVDLLQNGEAGLTLGPAFLRLVSSVHTDVVTAMRPGLEALAELTGETVALTRPSGKNLTVLHCAVAAGELQVTPRLGFARPLYSTSAGRALLALQSDEEVRRLFSDEFRPPHDFSIQTISGLIEVLNTIRQDGISYDHGEMIEGVKTMAIGMNTRIGHLSVSMLLPFGRFEKKHEFCRESLNEFRKKITREIGVW</sequence>
<dbReference type="SUPFAM" id="SSF55781">
    <property type="entry name" value="GAF domain-like"/>
    <property type="match status" value="1"/>
</dbReference>
<dbReference type="Gene3D" id="3.30.450.40">
    <property type="match status" value="1"/>
</dbReference>
<dbReference type="InterPro" id="IPR005471">
    <property type="entry name" value="Tscrpt_reg_IclR_N"/>
</dbReference>
<dbReference type="PROSITE" id="PS51078">
    <property type="entry name" value="ICLR_ED"/>
    <property type="match status" value="1"/>
</dbReference>
<dbReference type="InterPro" id="IPR036390">
    <property type="entry name" value="WH_DNA-bd_sf"/>
</dbReference>
<evidence type="ECO:0000256" key="3">
    <source>
        <dbReference type="ARBA" id="ARBA00023163"/>
    </source>
</evidence>
<dbReference type="InterPro" id="IPR029016">
    <property type="entry name" value="GAF-like_dom_sf"/>
</dbReference>
<evidence type="ECO:0000313" key="7">
    <source>
        <dbReference type="Proteomes" id="UP000316142"/>
    </source>
</evidence>
<dbReference type="PANTHER" id="PTHR30136">
    <property type="entry name" value="HELIX-TURN-HELIX TRANSCRIPTIONAL REGULATOR, ICLR FAMILY"/>
    <property type="match status" value="1"/>
</dbReference>
<dbReference type="InterPro" id="IPR036388">
    <property type="entry name" value="WH-like_DNA-bd_sf"/>
</dbReference>
<dbReference type="Pfam" id="PF01614">
    <property type="entry name" value="IclR_C"/>
    <property type="match status" value="1"/>
</dbReference>
<dbReference type="PANTHER" id="PTHR30136:SF35">
    <property type="entry name" value="HTH-TYPE TRANSCRIPTIONAL REGULATOR RV1719"/>
    <property type="match status" value="1"/>
</dbReference>
<dbReference type="SUPFAM" id="SSF46785">
    <property type="entry name" value="Winged helix' DNA-binding domain"/>
    <property type="match status" value="1"/>
</dbReference>
<feature type="domain" description="HTH iclR-type" evidence="4">
    <location>
        <begin position="14"/>
        <end position="74"/>
    </location>
</feature>
<feature type="domain" description="IclR-ED" evidence="5">
    <location>
        <begin position="68"/>
        <end position="252"/>
    </location>
</feature>
<dbReference type="InterPro" id="IPR050707">
    <property type="entry name" value="HTH_MetabolicPath_Reg"/>
</dbReference>
<dbReference type="Gene3D" id="1.10.10.10">
    <property type="entry name" value="Winged helix-like DNA-binding domain superfamily/Winged helix DNA-binding domain"/>
    <property type="match status" value="1"/>
</dbReference>
<reference evidence="6 7" key="1">
    <citation type="submission" date="2019-06" db="EMBL/GenBank/DDBJ databases">
        <title>Taxogenomics and systematics of the genus Pantoea.</title>
        <authorList>
            <person name="Tambong J.T."/>
        </authorList>
    </citation>
    <scope>NUCLEOTIDE SEQUENCE [LARGE SCALE GENOMIC DNA]</scope>
    <source>
        <strain evidence="6 7">LMG 2558</strain>
    </source>
</reference>
<dbReference type="Proteomes" id="UP000316142">
    <property type="component" value="Unassembled WGS sequence"/>
</dbReference>
<evidence type="ECO:0000256" key="1">
    <source>
        <dbReference type="ARBA" id="ARBA00023015"/>
    </source>
</evidence>
<gene>
    <name evidence="6" type="ORF">FJW00_14820</name>
</gene>
<dbReference type="PROSITE" id="PS51077">
    <property type="entry name" value="HTH_ICLR"/>
    <property type="match status" value="1"/>
</dbReference>
<evidence type="ECO:0000259" key="4">
    <source>
        <dbReference type="PROSITE" id="PS51077"/>
    </source>
</evidence>
<keyword evidence="2" id="KW-0238">DNA-binding</keyword>
<accession>A0ABY2Z5H5</accession>
<dbReference type="SMART" id="SM00346">
    <property type="entry name" value="HTH_ICLR"/>
    <property type="match status" value="1"/>
</dbReference>
<dbReference type="EMBL" id="VHIZ01000051">
    <property type="protein sequence ID" value="TPV23630.1"/>
    <property type="molecule type" value="Genomic_DNA"/>
</dbReference>
<evidence type="ECO:0000313" key="6">
    <source>
        <dbReference type="EMBL" id="TPV23630.1"/>
    </source>
</evidence>
<proteinExistence type="predicted"/>
<dbReference type="Pfam" id="PF09339">
    <property type="entry name" value="HTH_IclR"/>
    <property type="match status" value="1"/>
</dbReference>
<comment type="caution">
    <text evidence="6">The sequence shown here is derived from an EMBL/GenBank/DDBJ whole genome shotgun (WGS) entry which is preliminary data.</text>
</comment>
<keyword evidence="1" id="KW-0805">Transcription regulation</keyword>